<keyword evidence="1" id="KW-0808">Transferase</keyword>
<sequence length="1195" mass="134810">MDIHMRGISYSTSRHQVVLLFSTCSTTLIILTINFSVFLFKDRYGRGQAHSGSGSLTLLAPVALRFLQEYGEPLNGTLPPKSFHVGGRRVRFSAGRSKPRTDVVDRLIRFPYADPVVAQQRENDAQVLDSESVLIRTLQFGWSCRDSVFSAEWEHHAVSTLKVVGERREIRISIPYIGGIASAGMLYIAIRLGRIDSVHVYSEFSQKVPVIFFHLSEPPVFELSLAGTELRQRLSHLPLSGHDRVAPFTSLALRLVCGNTNDLGIFRRLAKTARISLHDTEVQSEGRGLFSADILEQVEARISALRWNVAFQVEKIFRNLCVDGQELLTIIPRIRDMIDLHGRTYTTTFLRHFGPLVQFWYPDYDSIRLQSIEEYFDQVHDDFEKLVKAPSLDPTDNSVFQSLHVTITPTTIYLDGPFRSNRVIRRYLKHQDCFLRVCFVDEGNLQYRWDRELDCVAFTRRRVGEFLIDKGLTIAGRLFKFLAYSQSALKEHAVWFVRPFKGPDGLTVTEETIIAGLGNFEPLRNCPARYAARISQAFTATDSTSVEVEEIIRIPDISTPNEKYVFTDGVGTMSLELARSIWAELKASRRRNRRAKHAPRALQIRFQGCKGVLSVDHRLKGNVICIRPSMEKFQDPNSLTIDIARAFHKPGPYFLNRPLIMLMEWLGIPYPVFKASLQKYQDKAVRDTRDSTRSLATFARMLETHGLGTAYRLPSVLLGLSQLGVEHIPDNKFYSKLLEFAVHHVLRTLKTKARIPIPGGVTLVGVADEHKYLREGEIFVCTRDPNTNRVEYIEGDVLISRSPTIHPGDVRLARAIGRPPPGSPYAKEPLPNTVVFSVLGTRPLPSCLGGGDLDGDEYNIIPLNKCPEFRIQRANEPPGEYAPSVRKLVDHKCTMVDVASFVIEYINSDALGIVATNWLIIADKSEKGIWDEDCLKLAALHSDASDYPKTGQPVAMNTIPKPKEKSKPDWHAPEVNANMSDFYPSQRAIGKLFRVIDLPEIHAGSLSKPQRRRIRQGRGAPDVDELTNSLDHFNMSDDNPILVAIEDRISVYTDTEEKPPETMEYIARIFSRYVSEMQAICVSHSLSHSKNALLSEEEATVGTIVAKTSQPRKRQELISGLREKSDMLVRSVKEELTGDDDQSWETVLQHGWLSLELALGSPDDAFGAQSFMWIALGVIFDALKEIEAEESTSRR</sequence>
<dbReference type="GO" id="GO:0031380">
    <property type="term" value="C:nuclear RNA-directed RNA polymerase complex"/>
    <property type="evidence" value="ECO:0007669"/>
    <property type="project" value="TreeGrafter"/>
</dbReference>
<dbReference type="GO" id="GO:0030422">
    <property type="term" value="P:siRNA processing"/>
    <property type="evidence" value="ECO:0007669"/>
    <property type="project" value="TreeGrafter"/>
</dbReference>
<accession>A0AAD7BU28</accession>
<comment type="catalytic activity">
    <reaction evidence="1">
        <text>RNA(n) + a ribonucleoside 5'-triphosphate = RNA(n+1) + diphosphate</text>
        <dbReference type="Rhea" id="RHEA:21248"/>
        <dbReference type="Rhea" id="RHEA-COMP:14527"/>
        <dbReference type="Rhea" id="RHEA-COMP:17342"/>
        <dbReference type="ChEBI" id="CHEBI:33019"/>
        <dbReference type="ChEBI" id="CHEBI:61557"/>
        <dbReference type="ChEBI" id="CHEBI:140395"/>
        <dbReference type="EC" id="2.7.7.48"/>
    </reaction>
</comment>
<feature type="domain" description="RDRP core" evidence="4">
    <location>
        <begin position="407"/>
        <end position="995"/>
    </location>
</feature>
<dbReference type="GO" id="GO:0003723">
    <property type="term" value="F:RNA binding"/>
    <property type="evidence" value="ECO:0007669"/>
    <property type="project" value="UniProtKB-KW"/>
</dbReference>
<name>A0AAD7BU28_9AGAR</name>
<dbReference type="EC" id="2.7.7.48" evidence="1"/>
<keyword evidence="3" id="KW-0472">Membrane</keyword>
<reference evidence="5" key="1">
    <citation type="submission" date="2023-03" db="EMBL/GenBank/DDBJ databases">
        <title>Massive genome expansion in bonnet fungi (Mycena s.s.) driven by repeated elements and novel gene families across ecological guilds.</title>
        <authorList>
            <consortium name="Lawrence Berkeley National Laboratory"/>
            <person name="Harder C.B."/>
            <person name="Miyauchi S."/>
            <person name="Viragh M."/>
            <person name="Kuo A."/>
            <person name="Thoen E."/>
            <person name="Andreopoulos B."/>
            <person name="Lu D."/>
            <person name="Skrede I."/>
            <person name="Drula E."/>
            <person name="Henrissat B."/>
            <person name="Morin E."/>
            <person name="Kohler A."/>
            <person name="Barry K."/>
            <person name="LaButti K."/>
            <person name="Morin E."/>
            <person name="Salamov A."/>
            <person name="Lipzen A."/>
            <person name="Mereny Z."/>
            <person name="Hegedus B."/>
            <person name="Baldrian P."/>
            <person name="Stursova M."/>
            <person name="Weitz H."/>
            <person name="Taylor A."/>
            <person name="Grigoriev I.V."/>
            <person name="Nagy L.G."/>
            <person name="Martin F."/>
            <person name="Kauserud H."/>
        </authorList>
    </citation>
    <scope>NUCLEOTIDE SEQUENCE</scope>
    <source>
        <strain evidence="5">9284</strain>
    </source>
</reference>
<dbReference type="Proteomes" id="UP001221142">
    <property type="component" value="Unassembled WGS sequence"/>
</dbReference>
<comment type="similarity">
    <text evidence="1">Belongs to the RdRP family.</text>
</comment>
<dbReference type="PANTHER" id="PTHR23079">
    <property type="entry name" value="RNA-DEPENDENT RNA POLYMERASE"/>
    <property type="match status" value="1"/>
</dbReference>
<proteinExistence type="inferred from homology"/>
<dbReference type="GO" id="GO:0003968">
    <property type="term" value="F:RNA-directed RNA polymerase activity"/>
    <property type="evidence" value="ECO:0007669"/>
    <property type="project" value="UniProtKB-KW"/>
</dbReference>
<keyword evidence="1" id="KW-0694">RNA-binding</keyword>
<feature type="region of interest" description="Disordered" evidence="2">
    <location>
        <begin position="949"/>
        <end position="969"/>
    </location>
</feature>
<organism evidence="5 6">
    <name type="scientific">Roridomyces roridus</name>
    <dbReference type="NCBI Taxonomy" id="1738132"/>
    <lineage>
        <taxon>Eukaryota</taxon>
        <taxon>Fungi</taxon>
        <taxon>Dikarya</taxon>
        <taxon>Basidiomycota</taxon>
        <taxon>Agaricomycotina</taxon>
        <taxon>Agaricomycetes</taxon>
        <taxon>Agaricomycetidae</taxon>
        <taxon>Agaricales</taxon>
        <taxon>Marasmiineae</taxon>
        <taxon>Mycenaceae</taxon>
        <taxon>Roridomyces</taxon>
    </lineage>
</organism>
<dbReference type="PANTHER" id="PTHR23079:SF55">
    <property type="entry name" value="RNA-DIRECTED RNA POLYMERASE"/>
    <property type="match status" value="1"/>
</dbReference>
<keyword evidence="3" id="KW-1133">Transmembrane helix</keyword>
<evidence type="ECO:0000256" key="1">
    <source>
        <dbReference type="RuleBase" id="RU363098"/>
    </source>
</evidence>
<comment type="caution">
    <text evidence="5">The sequence shown here is derived from an EMBL/GenBank/DDBJ whole genome shotgun (WGS) entry which is preliminary data.</text>
</comment>
<evidence type="ECO:0000313" key="5">
    <source>
        <dbReference type="EMBL" id="KAJ7630644.1"/>
    </source>
</evidence>
<evidence type="ECO:0000313" key="6">
    <source>
        <dbReference type="Proteomes" id="UP001221142"/>
    </source>
</evidence>
<dbReference type="AlphaFoldDB" id="A0AAD7BU28"/>
<protein>
    <recommendedName>
        <fullName evidence="1">RNA-dependent RNA polymerase</fullName>
        <ecNumber evidence="1">2.7.7.48</ecNumber>
    </recommendedName>
</protein>
<keyword evidence="6" id="KW-1185">Reference proteome</keyword>
<dbReference type="EMBL" id="JARKIF010000009">
    <property type="protein sequence ID" value="KAJ7630644.1"/>
    <property type="molecule type" value="Genomic_DNA"/>
</dbReference>
<evidence type="ECO:0000259" key="4">
    <source>
        <dbReference type="Pfam" id="PF05183"/>
    </source>
</evidence>
<evidence type="ECO:0000256" key="2">
    <source>
        <dbReference type="SAM" id="MobiDB-lite"/>
    </source>
</evidence>
<evidence type="ECO:0000256" key="3">
    <source>
        <dbReference type="SAM" id="Phobius"/>
    </source>
</evidence>
<dbReference type="InterPro" id="IPR057596">
    <property type="entry name" value="RDRP_core"/>
</dbReference>
<keyword evidence="3" id="KW-0812">Transmembrane</keyword>
<feature type="transmembrane region" description="Helical" evidence="3">
    <location>
        <begin position="20"/>
        <end position="40"/>
    </location>
</feature>
<keyword evidence="1" id="KW-0548">Nucleotidyltransferase</keyword>
<dbReference type="InterPro" id="IPR007855">
    <property type="entry name" value="RDRP"/>
</dbReference>
<gene>
    <name evidence="5" type="ORF">FB45DRAFT_978932</name>
</gene>
<keyword evidence="1 5" id="KW-0696">RNA-directed RNA polymerase</keyword>
<dbReference type="Pfam" id="PF05183">
    <property type="entry name" value="RdRP"/>
    <property type="match status" value="1"/>
</dbReference>